<name>A0ABR4KHZ2_9EURO</name>
<feature type="compositionally biased region" description="Low complexity" evidence="1">
    <location>
        <begin position="108"/>
        <end position="126"/>
    </location>
</feature>
<evidence type="ECO:0000313" key="2">
    <source>
        <dbReference type="EMBL" id="KAL2851861.1"/>
    </source>
</evidence>
<reference evidence="2 3" key="1">
    <citation type="submission" date="2024-07" db="EMBL/GenBank/DDBJ databases">
        <title>Section-level genome sequencing and comparative genomics of Aspergillus sections Usti and Cavernicolus.</title>
        <authorList>
            <consortium name="Lawrence Berkeley National Laboratory"/>
            <person name="Nybo J.L."/>
            <person name="Vesth T.C."/>
            <person name="Theobald S."/>
            <person name="Frisvad J.C."/>
            <person name="Larsen T.O."/>
            <person name="Kjaerboelling I."/>
            <person name="Rothschild-Mancinelli K."/>
            <person name="Lyhne E.K."/>
            <person name="Kogle M.E."/>
            <person name="Barry K."/>
            <person name="Clum A."/>
            <person name="Na H."/>
            <person name="Ledsgaard L."/>
            <person name="Lin J."/>
            <person name="Lipzen A."/>
            <person name="Kuo A."/>
            <person name="Riley R."/>
            <person name="Mondo S."/>
            <person name="LaButti K."/>
            <person name="Haridas S."/>
            <person name="Pangalinan J."/>
            <person name="Salamov A.A."/>
            <person name="Simmons B.A."/>
            <person name="Magnuson J.K."/>
            <person name="Chen J."/>
            <person name="Drula E."/>
            <person name="Henrissat B."/>
            <person name="Wiebenga A."/>
            <person name="Lubbers R.J."/>
            <person name="Gomes A.C."/>
            <person name="Macurrencykelacurrency M.R."/>
            <person name="Stajich J."/>
            <person name="Grigoriev I.V."/>
            <person name="Mortensen U.H."/>
            <person name="De vries R.P."/>
            <person name="Baker S.E."/>
            <person name="Andersen M.R."/>
        </authorList>
    </citation>
    <scope>NUCLEOTIDE SEQUENCE [LARGE SCALE GENOMIC DNA]</scope>
    <source>
        <strain evidence="2 3">CBS 756.74</strain>
    </source>
</reference>
<protein>
    <recommendedName>
        <fullName evidence="4">C2H2-type domain-containing protein</fullName>
    </recommendedName>
</protein>
<dbReference type="EMBL" id="JBFXLR010000017">
    <property type="protein sequence ID" value="KAL2851861.1"/>
    <property type="molecule type" value="Genomic_DNA"/>
</dbReference>
<accession>A0ABR4KHZ2</accession>
<evidence type="ECO:0008006" key="4">
    <source>
        <dbReference type="Google" id="ProtNLM"/>
    </source>
</evidence>
<gene>
    <name evidence="2" type="ORF">BJX68DRAFT_235945</name>
</gene>
<proteinExistence type="predicted"/>
<evidence type="ECO:0000313" key="3">
    <source>
        <dbReference type="Proteomes" id="UP001610444"/>
    </source>
</evidence>
<keyword evidence="3" id="KW-1185">Reference proteome</keyword>
<evidence type="ECO:0000256" key="1">
    <source>
        <dbReference type="SAM" id="MobiDB-lite"/>
    </source>
</evidence>
<dbReference type="GeneID" id="98155106"/>
<organism evidence="2 3">
    <name type="scientific">Aspergillus pseudodeflectus</name>
    <dbReference type="NCBI Taxonomy" id="176178"/>
    <lineage>
        <taxon>Eukaryota</taxon>
        <taxon>Fungi</taxon>
        <taxon>Dikarya</taxon>
        <taxon>Ascomycota</taxon>
        <taxon>Pezizomycotina</taxon>
        <taxon>Eurotiomycetes</taxon>
        <taxon>Eurotiomycetidae</taxon>
        <taxon>Eurotiales</taxon>
        <taxon>Aspergillaceae</taxon>
        <taxon>Aspergillus</taxon>
        <taxon>Aspergillus subgen. Nidulantes</taxon>
    </lineage>
</organism>
<sequence>MMAALSKNKWYQWYIREVEAGRLELPEYEEDEDDYLYFYYGEMFCRIPDCSKATHNYKSTNNLRTHVGSHKDVSLPVGNSGGRASQETIDEAAKWYKELFAGVDPDKTTTGATASPSPAPRALSALPKKKDGSVHVTNMRAEVVRMGHSVPCKSCGSRVNCCKDINKCDHFVLFNCGDLHPRAATEEAEVPQPEPNGEETA</sequence>
<dbReference type="Proteomes" id="UP001610444">
    <property type="component" value="Unassembled WGS sequence"/>
</dbReference>
<comment type="caution">
    <text evidence="2">The sequence shown here is derived from an EMBL/GenBank/DDBJ whole genome shotgun (WGS) entry which is preliminary data.</text>
</comment>
<feature type="region of interest" description="Disordered" evidence="1">
    <location>
        <begin position="106"/>
        <end position="131"/>
    </location>
</feature>
<dbReference type="RefSeq" id="XP_070900118.1">
    <property type="nucleotide sequence ID" value="XM_071039942.1"/>
</dbReference>